<feature type="compositionally biased region" description="Polar residues" evidence="1">
    <location>
        <begin position="101"/>
        <end position="121"/>
    </location>
</feature>
<gene>
    <name evidence="2" type="ORF">E2C01_058970</name>
</gene>
<evidence type="ECO:0000313" key="2">
    <source>
        <dbReference type="EMBL" id="MPC64848.1"/>
    </source>
</evidence>
<name>A0A5B7H734_PORTR</name>
<keyword evidence="3" id="KW-1185">Reference proteome</keyword>
<reference evidence="2 3" key="1">
    <citation type="submission" date="2019-05" db="EMBL/GenBank/DDBJ databases">
        <title>Another draft genome of Portunus trituberculatus and its Hox gene families provides insights of decapod evolution.</title>
        <authorList>
            <person name="Jeong J.-H."/>
            <person name="Song I."/>
            <person name="Kim S."/>
            <person name="Choi T."/>
            <person name="Kim D."/>
            <person name="Ryu S."/>
            <person name="Kim W."/>
        </authorList>
    </citation>
    <scope>NUCLEOTIDE SEQUENCE [LARGE SCALE GENOMIC DNA]</scope>
    <source>
        <tissue evidence="2">Muscle</tissue>
    </source>
</reference>
<accession>A0A5B7H734</accession>
<dbReference type="EMBL" id="VSRR010022648">
    <property type="protein sequence ID" value="MPC64848.1"/>
    <property type="molecule type" value="Genomic_DNA"/>
</dbReference>
<proteinExistence type="predicted"/>
<feature type="region of interest" description="Disordered" evidence="1">
    <location>
        <begin position="99"/>
        <end position="121"/>
    </location>
</feature>
<dbReference type="AlphaFoldDB" id="A0A5B7H734"/>
<protein>
    <submittedName>
        <fullName evidence="2">Uncharacterized protein</fullName>
    </submittedName>
</protein>
<evidence type="ECO:0000256" key="1">
    <source>
        <dbReference type="SAM" id="MobiDB-lite"/>
    </source>
</evidence>
<comment type="caution">
    <text evidence="2">The sequence shown here is derived from an EMBL/GenBank/DDBJ whole genome shotgun (WGS) entry which is preliminary data.</text>
</comment>
<dbReference type="Proteomes" id="UP000324222">
    <property type="component" value="Unassembled WGS sequence"/>
</dbReference>
<sequence>MDSCVGRVSLACLRLLIHGSTLSSSHLNTNTVSWRNNKQEAETWLSTTTAHSPILLPFHPHYILFPIHPHHTSIQQPTLHSSYCCSTSISSSSSSILIPLQNKTHSPKPRSNSVPRNKTTN</sequence>
<organism evidence="2 3">
    <name type="scientific">Portunus trituberculatus</name>
    <name type="common">Swimming crab</name>
    <name type="synonym">Neptunus trituberculatus</name>
    <dbReference type="NCBI Taxonomy" id="210409"/>
    <lineage>
        <taxon>Eukaryota</taxon>
        <taxon>Metazoa</taxon>
        <taxon>Ecdysozoa</taxon>
        <taxon>Arthropoda</taxon>
        <taxon>Crustacea</taxon>
        <taxon>Multicrustacea</taxon>
        <taxon>Malacostraca</taxon>
        <taxon>Eumalacostraca</taxon>
        <taxon>Eucarida</taxon>
        <taxon>Decapoda</taxon>
        <taxon>Pleocyemata</taxon>
        <taxon>Brachyura</taxon>
        <taxon>Eubrachyura</taxon>
        <taxon>Portunoidea</taxon>
        <taxon>Portunidae</taxon>
        <taxon>Portuninae</taxon>
        <taxon>Portunus</taxon>
    </lineage>
</organism>
<evidence type="ECO:0000313" key="3">
    <source>
        <dbReference type="Proteomes" id="UP000324222"/>
    </source>
</evidence>